<gene>
    <name evidence="3" type="ORF">CALCODRAFT_496894</name>
</gene>
<keyword evidence="4" id="KW-1185">Reference proteome</keyword>
<accession>A0A165FKP9</accession>
<dbReference type="GO" id="GO:0005737">
    <property type="term" value="C:cytoplasm"/>
    <property type="evidence" value="ECO:0007669"/>
    <property type="project" value="GOC"/>
</dbReference>
<dbReference type="InterPro" id="IPR055148">
    <property type="entry name" value="ZW10_C_2"/>
</dbReference>
<dbReference type="PANTHER" id="PTHR12205">
    <property type="entry name" value="CENTROMERE/KINETOCHORE PROTEIN ZW10"/>
    <property type="match status" value="1"/>
</dbReference>
<feature type="compositionally biased region" description="Low complexity" evidence="1">
    <location>
        <begin position="524"/>
        <end position="535"/>
    </location>
</feature>
<proteinExistence type="predicted"/>
<dbReference type="InterPro" id="IPR046362">
    <property type="entry name" value="Zw10/DSL1_C_sf"/>
</dbReference>
<sequence>MAFPVPQHLPRAGPLADIHDASPVTQASVAQTVLSGIAKPLPDLTSSIAQKCVDELDRAIVDTKKELCSHIDRDPVAFDRQRQSAIDISRQAAHLGTQVKHLEGVLNDPQNGIMPVLFRTLASHNQVAQSFQDASSRTKALEAFLTCFAQLEDIMEKTRQGDLPEAAHLCKNLSGLLAQSEADGMFKGSKLWSNLTGRYRATDDNIQEQLGKAYHNGVYLTTKGKVTTIQVQQIVKLPAWIKPLELAAIVSAMRDGTVQAIAASLRKEIMTRLVEPVLVAFDSVSINGDALSVQSGSEEIGSVLPNLEQLLNFLKTNLPQAIMATLHLDVSSSILKHLLAPNLPQSLPALPPFLHLLREAVQLERKFDDVSDIKEWADDVGLHYERGRRQALLEHARAIILDGDKGFFEVEDVIEAPNSNATATATSATASVPAVTSALEEEDDESTWDFEDAQPSKQVISVVTAQSRPMEDVDDETWGFDDAERSDRVEEGASREESSEWGWDEEPRQAPEEDDPWDEPKPAPRANASSAPRVASKLEKRANRGRQPTASAAPVAPVTSIRSPSVAQPIPSPMPARPQTLPAKSEPGKQTFTVSQRARSVLQVAEICLEESKQLLVHTEIPKRHPPTGTLMMSMPSSVFDLYRALPQEDIASPRYVIVANDCKYLSMEVMKIAQSSSQQADVTKFSETVKKLETASARALISTIAYQIARMSEALAPAAGFANASDDARGAQCHRAVENVVSRTQNLRKEWQPLMTFPTYARAMGAVVDSALHGMMDAILNLPDITESESHRLSSLCIMMQRVEEVFIRAPGMNSEVASYVPSWFKFNYLSTLLEASMADITEFFTEGMLVDFDVQEIASLLRALFADTPLRAQTIDLVLGGQHPQ</sequence>
<feature type="domain" description="ZW10 C-terminal helical" evidence="2">
    <location>
        <begin position="736"/>
        <end position="877"/>
    </location>
</feature>
<dbReference type="Gene3D" id="1.10.357.150">
    <property type="match status" value="1"/>
</dbReference>
<dbReference type="STRING" id="1353952.A0A165FKP9"/>
<feature type="compositionally biased region" description="Basic and acidic residues" evidence="1">
    <location>
        <begin position="482"/>
        <end position="498"/>
    </location>
</feature>
<feature type="compositionally biased region" description="Low complexity" evidence="1">
    <location>
        <begin position="548"/>
        <end position="560"/>
    </location>
</feature>
<organism evidence="3 4">
    <name type="scientific">Calocera cornea HHB12733</name>
    <dbReference type="NCBI Taxonomy" id="1353952"/>
    <lineage>
        <taxon>Eukaryota</taxon>
        <taxon>Fungi</taxon>
        <taxon>Dikarya</taxon>
        <taxon>Basidiomycota</taxon>
        <taxon>Agaricomycotina</taxon>
        <taxon>Dacrymycetes</taxon>
        <taxon>Dacrymycetales</taxon>
        <taxon>Dacrymycetaceae</taxon>
        <taxon>Calocera</taxon>
    </lineage>
</organism>
<protein>
    <recommendedName>
        <fullName evidence="2">ZW10 C-terminal helical domain-containing protein</fullName>
    </recommendedName>
</protein>
<dbReference type="GO" id="GO:0007094">
    <property type="term" value="P:mitotic spindle assembly checkpoint signaling"/>
    <property type="evidence" value="ECO:0007669"/>
    <property type="project" value="TreeGrafter"/>
</dbReference>
<evidence type="ECO:0000313" key="3">
    <source>
        <dbReference type="EMBL" id="KZT56886.1"/>
    </source>
</evidence>
<evidence type="ECO:0000256" key="1">
    <source>
        <dbReference type="SAM" id="MobiDB-lite"/>
    </source>
</evidence>
<dbReference type="Proteomes" id="UP000076842">
    <property type="component" value="Unassembled WGS sequence"/>
</dbReference>
<dbReference type="OrthoDB" id="534815at2759"/>
<evidence type="ECO:0000313" key="4">
    <source>
        <dbReference type="Proteomes" id="UP000076842"/>
    </source>
</evidence>
<feature type="compositionally biased region" description="Acidic residues" evidence="1">
    <location>
        <begin position="472"/>
        <end position="481"/>
    </location>
</feature>
<feature type="region of interest" description="Disordered" evidence="1">
    <location>
        <begin position="464"/>
        <end position="591"/>
    </location>
</feature>
<evidence type="ECO:0000259" key="2">
    <source>
        <dbReference type="Pfam" id="PF22766"/>
    </source>
</evidence>
<reference evidence="3 4" key="1">
    <citation type="journal article" date="2016" name="Mol. Biol. Evol.">
        <title>Comparative Genomics of Early-Diverging Mushroom-Forming Fungi Provides Insights into the Origins of Lignocellulose Decay Capabilities.</title>
        <authorList>
            <person name="Nagy L.G."/>
            <person name="Riley R."/>
            <person name="Tritt A."/>
            <person name="Adam C."/>
            <person name="Daum C."/>
            <person name="Floudas D."/>
            <person name="Sun H."/>
            <person name="Yadav J.S."/>
            <person name="Pangilinan J."/>
            <person name="Larsson K.H."/>
            <person name="Matsuura K."/>
            <person name="Barry K."/>
            <person name="Labutti K."/>
            <person name="Kuo R."/>
            <person name="Ohm R.A."/>
            <person name="Bhattacharya S.S."/>
            <person name="Shirouzu T."/>
            <person name="Yoshinaga Y."/>
            <person name="Martin F.M."/>
            <person name="Grigoriev I.V."/>
            <person name="Hibbett D.S."/>
        </authorList>
    </citation>
    <scope>NUCLEOTIDE SEQUENCE [LARGE SCALE GENOMIC DNA]</scope>
    <source>
        <strain evidence="3 4">HHB12733</strain>
    </source>
</reference>
<dbReference type="Pfam" id="PF22766">
    <property type="entry name" value="ZW10_C2"/>
    <property type="match status" value="1"/>
</dbReference>
<dbReference type="PANTHER" id="PTHR12205:SF0">
    <property type="entry name" value="CENTROMERE_KINETOCHORE PROTEIN ZW10 HOMOLOG"/>
    <property type="match status" value="1"/>
</dbReference>
<name>A0A165FKP9_9BASI</name>
<dbReference type="EMBL" id="KV423971">
    <property type="protein sequence ID" value="KZT56886.1"/>
    <property type="molecule type" value="Genomic_DNA"/>
</dbReference>
<dbReference type="GO" id="GO:0006888">
    <property type="term" value="P:endoplasmic reticulum to Golgi vesicle-mediated transport"/>
    <property type="evidence" value="ECO:0007669"/>
    <property type="project" value="TreeGrafter"/>
</dbReference>
<dbReference type="GO" id="GO:1990423">
    <property type="term" value="C:RZZ complex"/>
    <property type="evidence" value="ECO:0007669"/>
    <property type="project" value="TreeGrafter"/>
</dbReference>
<dbReference type="AlphaFoldDB" id="A0A165FKP9"/>
<dbReference type="InParanoid" id="A0A165FKP9"/>